<evidence type="ECO:0000313" key="4">
    <source>
        <dbReference type="Proteomes" id="UP000075260"/>
    </source>
</evidence>
<feature type="compositionally biased region" description="Pro residues" evidence="1">
    <location>
        <begin position="187"/>
        <end position="218"/>
    </location>
</feature>
<feature type="transmembrane region" description="Helical" evidence="2">
    <location>
        <begin position="130"/>
        <end position="152"/>
    </location>
</feature>
<dbReference type="EMBL" id="JEMA01000225">
    <property type="protein sequence ID" value="KYF72949.1"/>
    <property type="molecule type" value="Genomic_DNA"/>
</dbReference>
<sequence>MRGRGDGRAGTVTPVKQPPTALLACILGSTLLGCSSGHTMYAPRVVARGELTATYDEGFTLWAGGRKVAESYHYDGLERFVRCVPEAREHARQASESGRSATTLSTFGVVLGLGSLGGFSGLYFHDKNEAAMGVILGTGVAVAVTAVVLGALSRQGKENAHGHAFDAMNHYNDAVGSLGATCDDLTYPPPAGPAPAPETAPEPAPQPGPEAAPEPAPAATPGAESPAP</sequence>
<proteinExistence type="predicted"/>
<evidence type="ECO:0000256" key="1">
    <source>
        <dbReference type="SAM" id="MobiDB-lite"/>
    </source>
</evidence>
<dbReference type="Proteomes" id="UP000075260">
    <property type="component" value="Unassembled WGS sequence"/>
</dbReference>
<accession>A0A150QY65</accession>
<protein>
    <submittedName>
        <fullName evidence="3">Uncharacterized protein</fullName>
    </submittedName>
</protein>
<dbReference type="AlphaFoldDB" id="A0A150QY65"/>
<keyword evidence="2" id="KW-1133">Transmembrane helix</keyword>
<reference evidence="3 4" key="1">
    <citation type="submission" date="2014-02" db="EMBL/GenBank/DDBJ databases">
        <title>The small core and large imbalanced accessory genome model reveals a collaborative survival strategy of Sorangium cellulosum strains in nature.</title>
        <authorList>
            <person name="Han K."/>
            <person name="Peng R."/>
            <person name="Blom J."/>
            <person name="Li Y.-Z."/>
        </authorList>
    </citation>
    <scope>NUCLEOTIDE SEQUENCE [LARGE SCALE GENOMIC DNA]</scope>
    <source>
        <strain evidence="3 4">So0008-312</strain>
    </source>
</reference>
<name>A0A150QY65_SORCE</name>
<gene>
    <name evidence="3" type="ORF">BE15_41835</name>
</gene>
<evidence type="ECO:0000256" key="2">
    <source>
        <dbReference type="SAM" id="Phobius"/>
    </source>
</evidence>
<dbReference type="PROSITE" id="PS51257">
    <property type="entry name" value="PROKAR_LIPOPROTEIN"/>
    <property type="match status" value="1"/>
</dbReference>
<evidence type="ECO:0000313" key="3">
    <source>
        <dbReference type="EMBL" id="KYF72949.1"/>
    </source>
</evidence>
<keyword evidence="2" id="KW-0812">Transmembrane</keyword>
<keyword evidence="2" id="KW-0472">Membrane</keyword>
<organism evidence="3 4">
    <name type="scientific">Sorangium cellulosum</name>
    <name type="common">Polyangium cellulosum</name>
    <dbReference type="NCBI Taxonomy" id="56"/>
    <lineage>
        <taxon>Bacteria</taxon>
        <taxon>Pseudomonadati</taxon>
        <taxon>Myxococcota</taxon>
        <taxon>Polyangia</taxon>
        <taxon>Polyangiales</taxon>
        <taxon>Polyangiaceae</taxon>
        <taxon>Sorangium</taxon>
    </lineage>
</organism>
<comment type="caution">
    <text evidence="3">The sequence shown here is derived from an EMBL/GenBank/DDBJ whole genome shotgun (WGS) entry which is preliminary data.</text>
</comment>
<feature type="region of interest" description="Disordered" evidence="1">
    <location>
        <begin position="182"/>
        <end position="228"/>
    </location>
</feature>
<feature type="transmembrane region" description="Helical" evidence="2">
    <location>
        <begin position="101"/>
        <end position="124"/>
    </location>
</feature>
<feature type="compositionally biased region" description="Low complexity" evidence="1">
    <location>
        <begin position="219"/>
        <end position="228"/>
    </location>
</feature>